<keyword evidence="3" id="KW-0560">Oxidoreductase</keyword>
<feature type="transmembrane region" description="Helical" evidence="4">
    <location>
        <begin position="18"/>
        <end position="38"/>
    </location>
</feature>
<evidence type="ECO:0000256" key="1">
    <source>
        <dbReference type="ARBA" id="ARBA00001931"/>
    </source>
</evidence>
<feature type="transmembrane region" description="Helical" evidence="4">
    <location>
        <begin position="124"/>
        <end position="144"/>
    </location>
</feature>
<dbReference type="CDD" id="cd10280">
    <property type="entry name" value="PQQ_mGDH"/>
    <property type="match status" value="1"/>
</dbReference>
<dbReference type="Proteomes" id="UP000249046">
    <property type="component" value="Unassembled WGS sequence"/>
</dbReference>
<gene>
    <name evidence="6" type="ORF">DI564_01005</name>
</gene>
<evidence type="ECO:0000259" key="5">
    <source>
        <dbReference type="Pfam" id="PF01011"/>
    </source>
</evidence>
<comment type="cofactor">
    <cofactor evidence="1">
        <name>pyrroloquinoline quinone</name>
        <dbReference type="ChEBI" id="CHEBI:58442"/>
    </cofactor>
</comment>
<feature type="domain" description="Pyrrolo-quinoline quinone repeat" evidence="5">
    <location>
        <begin position="169"/>
        <end position="762"/>
    </location>
</feature>
<dbReference type="SMART" id="SM00564">
    <property type="entry name" value="PQQ"/>
    <property type="match status" value="4"/>
</dbReference>
<evidence type="ECO:0000256" key="3">
    <source>
        <dbReference type="ARBA" id="ARBA00023002"/>
    </source>
</evidence>
<feature type="transmembrane region" description="Helical" evidence="4">
    <location>
        <begin position="97"/>
        <end position="115"/>
    </location>
</feature>
<dbReference type="NCBIfam" id="TIGR03074">
    <property type="entry name" value="PQQ_membr_DH"/>
    <property type="match status" value="1"/>
</dbReference>
<accession>A0A2W5KRZ7</accession>
<dbReference type="InterPro" id="IPR018391">
    <property type="entry name" value="PQQ_b-propeller_rpt"/>
</dbReference>
<organism evidence="6 7">
    <name type="scientific">Rhodanobacter denitrificans</name>
    <dbReference type="NCBI Taxonomy" id="666685"/>
    <lineage>
        <taxon>Bacteria</taxon>
        <taxon>Pseudomonadati</taxon>
        <taxon>Pseudomonadota</taxon>
        <taxon>Gammaproteobacteria</taxon>
        <taxon>Lysobacterales</taxon>
        <taxon>Rhodanobacteraceae</taxon>
        <taxon>Rhodanobacter</taxon>
    </lineage>
</organism>
<feature type="transmembrane region" description="Helical" evidence="4">
    <location>
        <begin position="44"/>
        <end position="61"/>
    </location>
</feature>
<evidence type="ECO:0000256" key="2">
    <source>
        <dbReference type="ARBA" id="ARBA00008156"/>
    </source>
</evidence>
<dbReference type="SUPFAM" id="SSF50998">
    <property type="entry name" value="Quinoprotein alcohol dehydrogenase-like"/>
    <property type="match status" value="1"/>
</dbReference>
<dbReference type="AlphaFoldDB" id="A0A2W5KRZ7"/>
<dbReference type="InterPro" id="IPR011047">
    <property type="entry name" value="Quinoprotein_ADH-like_sf"/>
</dbReference>
<evidence type="ECO:0000256" key="4">
    <source>
        <dbReference type="SAM" id="Phobius"/>
    </source>
</evidence>
<name>A0A2W5KRZ7_9GAMM</name>
<dbReference type="PANTHER" id="PTHR32303:SF4">
    <property type="entry name" value="QUINOPROTEIN GLUCOSE DEHYDROGENASE"/>
    <property type="match status" value="1"/>
</dbReference>
<dbReference type="Pfam" id="PF01011">
    <property type="entry name" value="PQQ"/>
    <property type="match status" value="1"/>
</dbReference>
<dbReference type="GO" id="GO:0016020">
    <property type="term" value="C:membrane"/>
    <property type="evidence" value="ECO:0007669"/>
    <property type="project" value="InterPro"/>
</dbReference>
<dbReference type="InterPro" id="IPR002372">
    <property type="entry name" value="PQQ_rpt_dom"/>
</dbReference>
<reference evidence="6 7" key="1">
    <citation type="submission" date="2017-08" db="EMBL/GenBank/DDBJ databases">
        <title>Infants hospitalized years apart are colonized by the same room-sourced microbial strains.</title>
        <authorList>
            <person name="Brooks B."/>
            <person name="Olm M.R."/>
            <person name="Firek B.A."/>
            <person name="Baker R."/>
            <person name="Thomas B.C."/>
            <person name="Morowitz M.J."/>
            <person name="Banfield J.F."/>
        </authorList>
    </citation>
    <scope>NUCLEOTIDE SEQUENCE [LARGE SCALE GENOMIC DNA]</scope>
    <source>
        <strain evidence="6">S2_005_003_R2_42</strain>
    </source>
</reference>
<dbReference type="PANTHER" id="PTHR32303">
    <property type="entry name" value="QUINOPROTEIN ALCOHOL DEHYDROGENASE (CYTOCHROME C)"/>
    <property type="match status" value="1"/>
</dbReference>
<proteinExistence type="inferred from homology"/>
<evidence type="ECO:0000313" key="7">
    <source>
        <dbReference type="Proteomes" id="UP000249046"/>
    </source>
</evidence>
<feature type="transmembrane region" description="Helical" evidence="4">
    <location>
        <begin position="68"/>
        <end position="91"/>
    </location>
</feature>
<dbReference type="Gene3D" id="2.140.10.10">
    <property type="entry name" value="Quinoprotein alcohol dehydrogenase-like superfamily"/>
    <property type="match status" value="2"/>
</dbReference>
<keyword evidence="4" id="KW-0472">Membrane</keyword>
<sequence length="788" mass="84638">MSASLTRPARSGTWPTRLLALVQAAFGLALLTGGALLATLGGSWMYVLVGTGYCAGAWFLWRNSLHAAWVSLATFVLVLIWSLAEAGFHYWPQIPRLVLPAVLAMLVLIVTPLSLARTRTARRLSWPAAAGFFVALLGALAAAFEPHGVLEPTAKPRSASPGLTRSSDWTHYGHDASGTRHAPFDQITPANVHRLKVAWTYRSGDTGPGEDQNVPLQIGDTLYTCSRNDHIAALDADTGRERWTFDPKATSPFWQRCRGLGYHADASAQAAGEARAHCARRLFNTTNDARLIAIDADDGTVCESFGTHGTVDLLKGLGEVKPGFYLPTSAPLVARNRVIVGGFIADNQEVGEPSGVVRAYDVSSGELVWAWDLGNPDITKEPPPGQTYTRGTPNMWTTASADETLGLVYLPLGNATPDYYGVLRTRESEAFSSSIVALDLDTGTLRWKVQTVHHDLWDYDLPSQPSLIDLPDGSGGTIPALLQPTKRGQLFLLDRRTGQALAQIAEQPVPQSGHVPEEWLSGTQPYSVGMPSIGTEPLSEARMWGATPLDQLWCRIRFRQLRYEGEFTPPGLVGSIQYPGNFGGMNWGSASIDPVNGYAYVNDTRMPILVQLMPPEEARAMLAKLGGLSAHGPAMQSGTPYGVSVGPMLSPLGVPCNEPPFGTLSAIDLQTRRIVWQTPLGTVEDTGPLGIVSHLKMPVGMPTIGGTMTTAGGLVFFAGSQDFYIRAFDAADGQEVWKARMPVGSGSTPMSYVSPATGRQYVLISSGGTRQSPVRGDYVIAYALDGSP</sequence>
<comment type="similarity">
    <text evidence="2">Belongs to the bacterial PQQ dehydrogenase family.</text>
</comment>
<dbReference type="GO" id="GO:0048038">
    <property type="term" value="F:quinone binding"/>
    <property type="evidence" value="ECO:0007669"/>
    <property type="project" value="InterPro"/>
</dbReference>
<comment type="caution">
    <text evidence="6">The sequence shown here is derived from an EMBL/GenBank/DDBJ whole genome shotgun (WGS) entry which is preliminary data.</text>
</comment>
<dbReference type="InterPro" id="IPR017511">
    <property type="entry name" value="PQQ_mDH"/>
</dbReference>
<keyword evidence="4" id="KW-0812">Transmembrane</keyword>
<dbReference type="GO" id="GO:0008876">
    <property type="term" value="F:quinoprotein glucose dehydrogenase activity"/>
    <property type="evidence" value="ECO:0007669"/>
    <property type="project" value="TreeGrafter"/>
</dbReference>
<protein>
    <submittedName>
        <fullName evidence="6">Membrane-bound PQQ-dependent dehydrogenase, glucose/quinate/shikimate family</fullName>
    </submittedName>
</protein>
<evidence type="ECO:0000313" key="6">
    <source>
        <dbReference type="EMBL" id="PZQ19852.1"/>
    </source>
</evidence>
<keyword evidence="4" id="KW-1133">Transmembrane helix</keyword>
<dbReference type="EMBL" id="QFPO01000001">
    <property type="protein sequence ID" value="PZQ19852.1"/>
    <property type="molecule type" value="Genomic_DNA"/>
</dbReference>